<dbReference type="GO" id="GO:0004386">
    <property type="term" value="F:helicase activity"/>
    <property type="evidence" value="ECO:0007669"/>
    <property type="project" value="UniProtKB-KW"/>
</dbReference>
<keyword evidence="3" id="KW-0067">ATP-binding</keyword>
<evidence type="ECO:0000313" key="3">
    <source>
        <dbReference type="EMBL" id="KOO29590.1"/>
    </source>
</evidence>
<comment type="caution">
    <text evidence="3">The sequence shown here is derived from an EMBL/GenBank/DDBJ whole genome shotgun (WGS) entry which is preliminary data.</text>
</comment>
<reference evidence="4" key="1">
    <citation type="journal article" date="2015" name="PLoS Genet.">
        <title>Genome Sequence and Transcriptome Analyses of Chrysochromulina tobin: Metabolic Tools for Enhanced Algal Fitness in the Prominent Order Prymnesiales (Haptophyceae).</title>
        <authorList>
            <person name="Hovde B.T."/>
            <person name="Deodato C.R."/>
            <person name="Hunsperger H.M."/>
            <person name="Ryken S.A."/>
            <person name="Yost W."/>
            <person name="Jha R.K."/>
            <person name="Patterson J."/>
            <person name="Monnat R.J. Jr."/>
            <person name="Barlow S.B."/>
            <person name="Starkenburg S.R."/>
            <person name="Cattolico R.A."/>
        </authorList>
    </citation>
    <scope>NUCLEOTIDE SEQUENCE</scope>
    <source>
        <strain evidence="4">CCMP291</strain>
    </source>
</reference>
<dbReference type="OrthoDB" id="1109907at2759"/>
<evidence type="ECO:0000256" key="1">
    <source>
        <dbReference type="SAM" id="MobiDB-lite"/>
    </source>
</evidence>
<accession>A0A0M0JSW9</accession>
<dbReference type="SMART" id="SM00341">
    <property type="entry name" value="HRDC"/>
    <property type="match status" value="1"/>
</dbReference>
<dbReference type="EMBL" id="JWZX01002392">
    <property type="protein sequence ID" value="KOO29590.1"/>
    <property type="molecule type" value="Genomic_DNA"/>
</dbReference>
<gene>
    <name evidence="3" type="ORF">Ctob_007330</name>
</gene>
<evidence type="ECO:0000259" key="2">
    <source>
        <dbReference type="PROSITE" id="PS50967"/>
    </source>
</evidence>
<dbReference type="InterPro" id="IPR002121">
    <property type="entry name" value="HRDC_dom"/>
</dbReference>
<feature type="region of interest" description="Disordered" evidence="1">
    <location>
        <begin position="1"/>
        <end position="80"/>
    </location>
</feature>
<dbReference type="GO" id="GO:0000166">
    <property type="term" value="F:nucleotide binding"/>
    <property type="evidence" value="ECO:0007669"/>
    <property type="project" value="InterPro"/>
</dbReference>
<organism evidence="3 4">
    <name type="scientific">Chrysochromulina tobinii</name>
    <dbReference type="NCBI Taxonomy" id="1460289"/>
    <lineage>
        <taxon>Eukaryota</taxon>
        <taxon>Haptista</taxon>
        <taxon>Haptophyta</taxon>
        <taxon>Prymnesiophyceae</taxon>
        <taxon>Prymnesiales</taxon>
        <taxon>Chrysochromulinaceae</taxon>
        <taxon>Chrysochromulina</taxon>
    </lineage>
</organism>
<feature type="region of interest" description="Disordered" evidence="1">
    <location>
        <begin position="190"/>
        <end position="211"/>
    </location>
</feature>
<dbReference type="GO" id="GO:0003676">
    <property type="term" value="F:nucleic acid binding"/>
    <property type="evidence" value="ECO:0007669"/>
    <property type="project" value="InterPro"/>
</dbReference>
<keyword evidence="4" id="KW-1185">Reference proteome</keyword>
<protein>
    <submittedName>
        <fullName evidence="3">ATP-dependent DNA helicase</fullName>
    </submittedName>
</protein>
<dbReference type="Proteomes" id="UP000037460">
    <property type="component" value="Unassembled WGS sequence"/>
</dbReference>
<dbReference type="Gene3D" id="1.10.150.80">
    <property type="entry name" value="HRDC domain"/>
    <property type="match status" value="1"/>
</dbReference>
<proteinExistence type="predicted"/>
<keyword evidence="3" id="KW-0547">Nucleotide-binding</keyword>
<evidence type="ECO:0000313" key="4">
    <source>
        <dbReference type="Proteomes" id="UP000037460"/>
    </source>
</evidence>
<keyword evidence="3" id="KW-0347">Helicase</keyword>
<dbReference type="Pfam" id="PF00570">
    <property type="entry name" value="HRDC"/>
    <property type="match status" value="1"/>
</dbReference>
<dbReference type="AlphaFoldDB" id="A0A0M0JSW9"/>
<dbReference type="InterPro" id="IPR010997">
    <property type="entry name" value="HRDC-like_sf"/>
</dbReference>
<dbReference type="InterPro" id="IPR044876">
    <property type="entry name" value="HRDC_dom_sf"/>
</dbReference>
<keyword evidence="3" id="KW-0378">Hydrolase</keyword>
<name>A0A0M0JSW9_9EUKA</name>
<feature type="domain" description="HRDC" evidence="2">
    <location>
        <begin position="105"/>
        <end position="185"/>
    </location>
</feature>
<sequence>MDLGLSAPPPWNAAPLAKKRPTKPKPVLQEPIEPQRRSSRIRSAPAPEVYVEDEIDAEDRRKRRKRPGPALSLGGADAESVKAELANDPAVRDPDGIPIEPEELTPTEREVYEAIREIRNAKAKSMARSMFIVCGNRTMVEMCRLLPTSKAELLELHGMGELKVQRYGELLLDALRPHVDRLRAHHEAMGLSPAESAGEQSVSTLVAEEAD</sequence>
<dbReference type="SUPFAM" id="SSF47819">
    <property type="entry name" value="HRDC-like"/>
    <property type="match status" value="1"/>
</dbReference>
<dbReference type="PROSITE" id="PS50967">
    <property type="entry name" value="HRDC"/>
    <property type="match status" value="1"/>
</dbReference>